<organism evidence="3 4">
    <name type="scientific">Natronosalvus rutilus</name>
    <dbReference type="NCBI Taxonomy" id="2953753"/>
    <lineage>
        <taxon>Archaea</taxon>
        <taxon>Methanobacteriati</taxon>
        <taxon>Methanobacteriota</taxon>
        <taxon>Stenosarchaea group</taxon>
        <taxon>Halobacteria</taxon>
        <taxon>Halobacteriales</taxon>
        <taxon>Natrialbaceae</taxon>
        <taxon>Natronosalvus</taxon>
    </lineage>
</organism>
<dbReference type="GO" id="GO:0004493">
    <property type="term" value="F:methylmalonyl-CoA epimerase activity"/>
    <property type="evidence" value="ECO:0007669"/>
    <property type="project" value="TreeGrafter"/>
</dbReference>
<evidence type="ECO:0000313" key="4">
    <source>
        <dbReference type="Proteomes" id="UP001056855"/>
    </source>
</evidence>
<evidence type="ECO:0000259" key="2">
    <source>
        <dbReference type="PROSITE" id="PS51819"/>
    </source>
</evidence>
<keyword evidence="1" id="KW-0479">Metal-binding</keyword>
<dbReference type="GO" id="GO:0046491">
    <property type="term" value="P:L-methylmalonyl-CoA metabolic process"/>
    <property type="evidence" value="ECO:0007669"/>
    <property type="project" value="TreeGrafter"/>
</dbReference>
<dbReference type="PROSITE" id="PS51819">
    <property type="entry name" value="VOC"/>
    <property type="match status" value="1"/>
</dbReference>
<gene>
    <name evidence="3" type="ORF">NGM29_18775</name>
</gene>
<evidence type="ECO:0000256" key="1">
    <source>
        <dbReference type="ARBA" id="ARBA00022723"/>
    </source>
</evidence>
<dbReference type="PANTHER" id="PTHR43048:SF3">
    <property type="entry name" value="METHYLMALONYL-COA EPIMERASE, MITOCHONDRIAL"/>
    <property type="match status" value="1"/>
</dbReference>
<dbReference type="InterPro" id="IPR051785">
    <property type="entry name" value="MMCE/EMCE_epimerase"/>
</dbReference>
<dbReference type="Pfam" id="PF13669">
    <property type="entry name" value="Glyoxalase_4"/>
    <property type="match status" value="1"/>
</dbReference>
<geneLocation type="plasmid" evidence="3 4">
    <name>unnamed1</name>
</geneLocation>
<dbReference type="PANTHER" id="PTHR43048">
    <property type="entry name" value="METHYLMALONYL-COA EPIMERASE"/>
    <property type="match status" value="1"/>
</dbReference>
<evidence type="ECO:0000313" key="3">
    <source>
        <dbReference type="EMBL" id="UTF55736.1"/>
    </source>
</evidence>
<keyword evidence="3" id="KW-0614">Plasmid</keyword>
<dbReference type="InterPro" id="IPR037523">
    <property type="entry name" value="VOC_core"/>
</dbReference>
<proteinExistence type="predicted"/>
<reference evidence="3" key="1">
    <citation type="submission" date="2022-06" db="EMBL/GenBank/DDBJ databases">
        <title>Diverse halophilic archaea isolated from saline environments.</title>
        <authorList>
            <person name="Cui H.-L."/>
        </authorList>
    </citation>
    <scope>NUCLEOTIDE SEQUENCE</scope>
    <source>
        <strain evidence="3">WLHS1</strain>
        <plasmid evidence="3">unnamed1</plasmid>
    </source>
</reference>
<sequence length="136" mass="15016">MFEGVHHVGQIVDDIEETKAFYEDVLGGTVTSTGSVDGKVDVAFVELPEFRTELICRHERGTYLDDLLDELVEKSESHVALVVDDIAAAMATFEDAGYSMYDDEPVDGLGPYVRAFVEPSEVPGMPIELVEERSED</sequence>
<dbReference type="Proteomes" id="UP001056855">
    <property type="component" value="Plasmid unnamed1"/>
</dbReference>
<dbReference type="RefSeq" id="WP_254161068.1">
    <property type="nucleotide sequence ID" value="NZ_CP100356.1"/>
</dbReference>
<dbReference type="GeneID" id="73292135"/>
<dbReference type="EMBL" id="CP100356">
    <property type="protein sequence ID" value="UTF55736.1"/>
    <property type="molecule type" value="Genomic_DNA"/>
</dbReference>
<dbReference type="SUPFAM" id="SSF54593">
    <property type="entry name" value="Glyoxalase/Bleomycin resistance protein/Dihydroxybiphenyl dioxygenase"/>
    <property type="match status" value="1"/>
</dbReference>
<keyword evidence="4" id="KW-1185">Reference proteome</keyword>
<feature type="domain" description="VOC" evidence="2">
    <location>
        <begin position="4"/>
        <end position="132"/>
    </location>
</feature>
<dbReference type="AlphaFoldDB" id="A0A9E7SY57"/>
<name>A0A9E7SY57_9EURY</name>
<dbReference type="KEGG" id="sawl:NGM29_18775"/>
<dbReference type="InterPro" id="IPR029068">
    <property type="entry name" value="Glyas_Bleomycin-R_OHBP_Dase"/>
</dbReference>
<accession>A0A9E7SY57</accession>
<protein>
    <submittedName>
        <fullName evidence="3">VOC family protein</fullName>
    </submittedName>
</protein>
<dbReference type="GO" id="GO:0046872">
    <property type="term" value="F:metal ion binding"/>
    <property type="evidence" value="ECO:0007669"/>
    <property type="project" value="UniProtKB-KW"/>
</dbReference>
<dbReference type="Gene3D" id="3.10.180.10">
    <property type="entry name" value="2,3-Dihydroxybiphenyl 1,2-Dioxygenase, domain 1"/>
    <property type="match status" value="1"/>
</dbReference>